<organism evidence="1 2">
    <name type="scientific">Leptonema illini</name>
    <dbReference type="NCBI Taxonomy" id="183"/>
    <lineage>
        <taxon>Bacteria</taxon>
        <taxon>Pseudomonadati</taxon>
        <taxon>Spirochaetota</taxon>
        <taxon>Spirochaetia</taxon>
        <taxon>Leptospirales</taxon>
        <taxon>Leptospiraceae</taxon>
        <taxon>Leptonema</taxon>
    </lineage>
</organism>
<evidence type="ECO:0000313" key="1">
    <source>
        <dbReference type="EMBL" id="KAB2926899.1"/>
    </source>
</evidence>
<accession>A0A833GUU2</accession>
<dbReference type="Proteomes" id="UP000460298">
    <property type="component" value="Unassembled WGS sequence"/>
</dbReference>
<comment type="caution">
    <text evidence="1">The sequence shown here is derived from an EMBL/GenBank/DDBJ whole genome shotgun (WGS) entry which is preliminary data.</text>
</comment>
<reference evidence="1 2" key="1">
    <citation type="submission" date="2019-10" db="EMBL/GenBank/DDBJ databases">
        <title>Extracellular Electron Transfer in a Candidatus Methanoperedens spp. Enrichment Culture.</title>
        <authorList>
            <person name="Berger S."/>
            <person name="Rangel Shaw D."/>
            <person name="Berben T."/>
            <person name="In 'T Zandt M."/>
            <person name="Frank J."/>
            <person name="Reimann J."/>
            <person name="Jetten M.S.M."/>
            <person name="Welte C.U."/>
        </authorList>
    </citation>
    <scope>NUCLEOTIDE SEQUENCE [LARGE SCALE GENOMIC DNA]</scope>
    <source>
        <strain evidence="1">SB12</strain>
    </source>
</reference>
<proteinExistence type="predicted"/>
<protein>
    <submittedName>
        <fullName evidence="1">YkgJ family cysteine cluster protein</fullName>
    </submittedName>
</protein>
<sequence length="170" mass="18490">MPVTTLPDPDQDIRLAYLSLVKEIELAASQLAGGRLAGRITCRPGCSSCCRAFSVLPLEAALLQRVLPAAAGSRQEGDCVFLGGGLCTVYSCRPVICRTQGLPLAYVDEILEQIEVSACPLNFPEDAELDHDELFFMDAFNERLAALNLLYCRRHGLDPDVRIALADLLP</sequence>
<name>A0A833GUU2_9LEPT</name>
<dbReference type="EMBL" id="WBUI01000095">
    <property type="protein sequence ID" value="KAB2926899.1"/>
    <property type="molecule type" value="Genomic_DNA"/>
</dbReference>
<dbReference type="Pfam" id="PF03692">
    <property type="entry name" value="CxxCxxCC"/>
    <property type="match status" value="1"/>
</dbReference>
<dbReference type="InterPro" id="IPR005358">
    <property type="entry name" value="Puta_zinc/iron-chelating_dom"/>
</dbReference>
<gene>
    <name evidence="1" type="ORF">F9K24_22905</name>
</gene>
<dbReference type="AlphaFoldDB" id="A0A833GUU2"/>
<evidence type="ECO:0000313" key="2">
    <source>
        <dbReference type="Proteomes" id="UP000460298"/>
    </source>
</evidence>